<name>A0AA47P252_MERPO</name>
<keyword evidence="13 15" id="KW-0472">Membrane</keyword>
<evidence type="ECO:0000256" key="4">
    <source>
        <dbReference type="ARBA" id="ARBA00022679"/>
    </source>
</evidence>
<keyword evidence="10" id="KW-0862">Zinc</keyword>
<evidence type="ECO:0000256" key="6">
    <source>
        <dbReference type="ARBA" id="ARBA00022723"/>
    </source>
</evidence>
<keyword evidence="17" id="KW-0436">Ligase</keyword>
<dbReference type="Proteomes" id="UP001174136">
    <property type="component" value="Unassembled WGS sequence"/>
</dbReference>
<keyword evidence="4" id="KW-0808">Transferase</keyword>
<dbReference type="PANTHER" id="PTHR12183">
    <property type="entry name" value="MITOCHONDRIAL UBIQUITIN LIGASE ACTIVATOR OF NFKB 1"/>
    <property type="match status" value="1"/>
</dbReference>
<evidence type="ECO:0000256" key="7">
    <source>
        <dbReference type="ARBA" id="ARBA00022771"/>
    </source>
</evidence>
<dbReference type="Pfam" id="PF13920">
    <property type="entry name" value="zf-C3HC4_3"/>
    <property type="match status" value="1"/>
</dbReference>
<dbReference type="InterPro" id="IPR022170">
    <property type="entry name" value="MUL1-like"/>
</dbReference>
<dbReference type="GO" id="GO:0016874">
    <property type="term" value="F:ligase activity"/>
    <property type="evidence" value="ECO:0007669"/>
    <property type="project" value="UniProtKB-KW"/>
</dbReference>
<dbReference type="GO" id="GO:0005741">
    <property type="term" value="C:mitochondrial outer membrane"/>
    <property type="evidence" value="ECO:0007669"/>
    <property type="project" value="UniProtKB-SubCell"/>
</dbReference>
<evidence type="ECO:0000256" key="1">
    <source>
        <dbReference type="ARBA" id="ARBA00000900"/>
    </source>
</evidence>
<dbReference type="GO" id="GO:0016567">
    <property type="term" value="P:protein ubiquitination"/>
    <property type="evidence" value="ECO:0007669"/>
    <property type="project" value="InterPro"/>
</dbReference>
<evidence type="ECO:0000313" key="18">
    <source>
        <dbReference type="Proteomes" id="UP001174136"/>
    </source>
</evidence>
<dbReference type="PROSITE" id="PS50089">
    <property type="entry name" value="ZF_RING_2"/>
    <property type="match status" value="1"/>
</dbReference>
<dbReference type="SUPFAM" id="SSF57850">
    <property type="entry name" value="RING/U-box"/>
    <property type="match status" value="1"/>
</dbReference>
<comment type="caution">
    <text evidence="17">The sequence shown here is derived from an EMBL/GenBank/DDBJ whole genome shotgun (WGS) entry which is preliminary data.</text>
</comment>
<dbReference type="EMBL" id="JAOPHQ010002892">
    <property type="protein sequence ID" value="KAK0145068.1"/>
    <property type="molecule type" value="Genomic_DNA"/>
</dbReference>
<sequence>MPISNNHSSDTTSSVYSGLNRIKCFSCHSVEDRARGMEEYPVTAVEALCLGTSLTISGILYFVYRKKKKTVDKLKDAPQLALDGKLGDLLNVTPGKCLQYVVIEGTVQPVSEPLRSQFQEGAVGVVQKLMLREHKLVWNSLARAWTDSERVLHQRVHAVPFNIRGSEDATVRVLCPLEASALNMEVIHEKFHQATYGFTDVIGQYLSGEKPKGQLETEEMLKVGATLTGVGELILDTDRALKLRPPTDGSEYFLTTADFETLRMDQESQAAVWQVLASVFALAGAAVLLWVARRYYRGLQQRWEQERLRREFETLGAGSASPPALSGPRTSQDEAAAPVENACVICLSQPRGCVLLDCGHVCCCYSCYQALPQPTCPICRQAIRRVVPLYQA</sequence>
<evidence type="ECO:0000256" key="2">
    <source>
        <dbReference type="ARBA" id="ARBA00004374"/>
    </source>
</evidence>
<reference evidence="17" key="1">
    <citation type="journal article" date="2023" name="Front. Mar. Sci.">
        <title>A new Merluccius polli reference genome to investigate the effects of global change in West African waters.</title>
        <authorList>
            <person name="Mateo J.L."/>
            <person name="Blanco-Fernandez C."/>
            <person name="Garcia-Vazquez E."/>
            <person name="Machado-Schiaffino G."/>
        </authorList>
    </citation>
    <scope>NUCLEOTIDE SEQUENCE</scope>
    <source>
        <strain evidence="17">C29</strain>
        <tissue evidence="17">Fin</tissue>
    </source>
</reference>
<evidence type="ECO:0000256" key="14">
    <source>
        <dbReference type="PROSITE-ProRule" id="PRU00175"/>
    </source>
</evidence>
<dbReference type="GO" id="GO:0061630">
    <property type="term" value="F:ubiquitin protein ligase activity"/>
    <property type="evidence" value="ECO:0007669"/>
    <property type="project" value="UniProtKB-EC"/>
</dbReference>
<dbReference type="InterPro" id="IPR013083">
    <property type="entry name" value="Znf_RING/FYVE/PHD"/>
</dbReference>
<keyword evidence="18" id="KW-1185">Reference proteome</keyword>
<evidence type="ECO:0000256" key="3">
    <source>
        <dbReference type="ARBA" id="ARBA00012483"/>
    </source>
</evidence>
<evidence type="ECO:0000256" key="15">
    <source>
        <dbReference type="SAM" id="Phobius"/>
    </source>
</evidence>
<evidence type="ECO:0000256" key="5">
    <source>
        <dbReference type="ARBA" id="ARBA00022692"/>
    </source>
</evidence>
<feature type="domain" description="RING-type" evidence="16">
    <location>
        <begin position="343"/>
        <end position="380"/>
    </location>
</feature>
<dbReference type="Gene3D" id="3.30.40.10">
    <property type="entry name" value="Zinc/RING finger domain, C3HC4 (zinc finger)"/>
    <property type="match status" value="1"/>
</dbReference>
<comment type="subcellular location">
    <subcellularLocation>
        <location evidence="2">Mitochondrion outer membrane</location>
        <topology evidence="2">Multi-pass membrane protein</topology>
    </subcellularLocation>
</comment>
<evidence type="ECO:0000256" key="13">
    <source>
        <dbReference type="ARBA" id="ARBA00023136"/>
    </source>
</evidence>
<keyword evidence="6" id="KW-0479">Metal-binding</keyword>
<keyword evidence="8" id="KW-0833">Ubl conjugation pathway</keyword>
<dbReference type="InterPro" id="IPR051652">
    <property type="entry name" value="MDM2_MDM4_MUL1"/>
</dbReference>
<evidence type="ECO:0000256" key="8">
    <source>
        <dbReference type="ARBA" id="ARBA00022786"/>
    </source>
</evidence>
<evidence type="ECO:0000256" key="10">
    <source>
        <dbReference type="ARBA" id="ARBA00022833"/>
    </source>
</evidence>
<evidence type="ECO:0000256" key="9">
    <source>
        <dbReference type="ARBA" id="ARBA00022787"/>
    </source>
</evidence>
<dbReference type="GO" id="GO:0008270">
    <property type="term" value="F:zinc ion binding"/>
    <property type="evidence" value="ECO:0007669"/>
    <property type="project" value="UniProtKB-KW"/>
</dbReference>
<evidence type="ECO:0000313" key="17">
    <source>
        <dbReference type="EMBL" id="KAK0145068.1"/>
    </source>
</evidence>
<gene>
    <name evidence="17" type="primary">mul1a</name>
    <name evidence="17" type="ORF">N1851_016042</name>
</gene>
<evidence type="ECO:0000256" key="12">
    <source>
        <dbReference type="ARBA" id="ARBA00023128"/>
    </source>
</evidence>
<feature type="transmembrane region" description="Helical" evidence="15">
    <location>
        <begin position="271"/>
        <end position="292"/>
    </location>
</feature>
<dbReference type="EC" id="2.3.2.27" evidence="3"/>
<organism evidence="17 18">
    <name type="scientific">Merluccius polli</name>
    <name type="common">Benguela hake</name>
    <name type="synonym">Merluccius cadenati</name>
    <dbReference type="NCBI Taxonomy" id="89951"/>
    <lineage>
        <taxon>Eukaryota</taxon>
        <taxon>Metazoa</taxon>
        <taxon>Chordata</taxon>
        <taxon>Craniata</taxon>
        <taxon>Vertebrata</taxon>
        <taxon>Euteleostomi</taxon>
        <taxon>Actinopterygii</taxon>
        <taxon>Neopterygii</taxon>
        <taxon>Teleostei</taxon>
        <taxon>Neoteleostei</taxon>
        <taxon>Acanthomorphata</taxon>
        <taxon>Zeiogadaria</taxon>
        <taxon>Gadariae</taxon>
        <taxon>Gadiformes</taxon>
        <taxon>Gadoidei</taxon>
        <taxon>Merlucciidae</taxon>
        <taxon>Merluccius</taxon>
    </lineage>
</organism>
<keyword evidence="11 15" id="KW-1133">Transmembrane helix</keyword>
<accession>A0AA47P252</accession>
<evidence type="ECO:0000256" key="11">
    <source>
        <dbReference type="ARBA" id="ARBA00022989"/>
    </source>
</evidence>
<dbReference type="InterPro" id="IPR001841">
    <property type="entry name" value="Znf_RING"/>
</dbReference>
<keyword evidence="9" id="KW-1000">Mitochondrion outer membrane</keyword>
<keyword evidence="5 15" id="KW-0812">Transmembrane</keyword>
<dbReference type="AlphaFoldDB" id="A0AA47P252"/>
<evidence type="ECO:0000259" key="16">
    <source>
        <dbReference type="PROSITE" id="PS50089"/>
    </source>
</evidence>
<keyword evidence="7 14" id="KW-0863">Zinc-finger</keyword>
<proteinExistence type="predicted"/>
<protein>
    <recommendedName>
        <fullName evidence="3">RING-type E3 ubiquitin transferase</fullName>
        <ecNumber evidence="3">2.3.2.27</ecNumber>
    </recommendedName>
</protein>
<feature type="transmembrane region" description="Helical" evidence="15">
    <location>
        <begin position="42"/>
        <end position="64"/>
    </location>
</feature>
<comment type="catalytic activity">
    <reaction evidence="1">
        <text>S-ubiquitinyl-[E2 ubiquitin-conjugating enzyme]-L-cysteine + [acceptor protein]-L-lysine = [E2 ubiquitin-conjugating enzyme]-L-cysteine + N(6)-ubiquitinyl-[acceptor protein]-L-lysine.</text>
        <dbReference type="EC" id="2.3.2.27"/>
    </reaction>
</comment>
<keyword evidence="12" id="KW-0496">Mitochondrion</keyword>
<dbReference type="PANTHER" id="PTHR12183:SF6">
    <property type="entry name" value="RING-TYPE E3 UBIQUITIN TRANSFERASE"/>
    <property type="match status" value="1"/>
</dbReference>
<dbReference type="Pfam" id="PF12483">
    <property type="entry name" value="GIDE"/>
    <property type="match status" value="1"/>
</dbReference>